<evidence type="ECO:0000256" key="4">
    <source>
        <dbReference type="ARBA" id="ARBA00023002"/>
    </source>
</evidence>
<evidence type="ECO:0000256" key="7">
    <source>
        <dbReference type="ARBA" id="ARBA00023160"/>
    </source>
</evidence>
<dbReference type="RefSeq" id="WP_117331153.1">
    <property type="nucleotide sequence ID" value="NZ_QUWK01000013.1"/>
</dbReference>
<dbReference type="EC" id="1.3.1.44" evidence="9"/>
<comment type="catalytic activity">
    <reaction evidence="8 9">
        <text>a 2,3-saturated acyl-CoA + NAD(+) = a (2E)-enoyl-CoA + NADH + H(+)</text>
        <dbReference type="Rhea" id="RHEA:18177"/>
        <dbReference type="ChEBI" id="CHEBI:15378"/>
        <dbReference type="ChEBI" id="CHEBI:57540"/>
        <dbReference type="ChEBI" id="CHEBI:57945"/>
        <dbReference type="ChEBI" id="CHEBI:58856"/>
        <dbReference type="ChEBI" id="CHEBI:65111"/>
        <dbReference type="EC" id="1.3.1.44"/>
    </reaction>
</comment>
<dbReference type="GO" id="GO:0051287">
    <property type="term" value="F:NAD binding"/>
    <property type="evidence" value="ECO:0007669"/>
    <property type="project" value="UniProtKB-UniRule"/>
</dbReference>
<protein>
    <recommendedName>
        <fullName evidence="9">Trans-2-enoyl-CoA reductase [NADH]</fullName>
        <shortName evidence="9">TER</shortName>
        <ecNumber evidence="9">1.3.1.44</ecNumber>
    </recommendedName>
</protein>
<comment type="function">
    <text evidence="9">Involved in the fatty acid synthesis (FAS II). Catalyzes the reduction of a carbon-carbon double bond in an enoyl moiety that is covalently linked to a coenzyme A (CoA).</text>
</comment>
<dbReference type="GO" id="GO:0006633">
    <property type="term" value="P:fatty acid biosynthetic process"/>
    <property type="evidence" value="ECO:0007669"/>
    <property type="project" value="UniProtKB-UniRule"/>
</dbReference>
<dbReference type="PANTHER" id="PTHR37480:SF1">
    <property type="entry name" value="ENOYL-[ACYL-CARRIER-PROTEIN] REDUCTASE [NADH]"/>
    <property type="match status" value="1"/>
</dbReference>
<dbReference type="InterPro" id="IPR050048">
    <property type="entry name" value="FabV-like_NADH_b"/>
</dbReference>
<evidence type="ECO:0000256" key="1">
    <source>
        <dbReference type="ARBA" id="ARBA00011245"/>
    </source>
</evidence>
<evidence type="ECO:0000259" key="11">
    <source>
        <dbReference type="Pfam" id="PF12241"/>
    </source>
</evidence>
<comment type="pathway">
    <text evidence="9">Lipid metabolism; fatty acid biosynthesis.</text>
</comment>
<evidence type="ECO:0000313" key="14">
    <source>
        <dbReference type="Proteomes" id="UP000264002"/>
    </source>
</evidence>
<feature type="binding site" evidence="9">
    <location>
        <begin position="85"/>
        <end position="86"/>
    </location>
    <ligand>
        <name>NAD(+)</name>
        <dbReference type="ChEBI" id="CHEBI:57540"/>
    </ligand>
</feature>
<reference evidence="14" key="1">
    <citation type="submission" date="2018-08" db="EMBL/GenBank/DDBJ databases">
        <authorList>
            <person name="Grouzdev D.S."/>
            <person name="Krutkina M.S."/>
        </authorList>
    </citation>
    <scope>NUCLEOTIDE SEQUENCE [LARGE SCALE GENOMIC DNA]</scope>
    <source>
        <strain evidence="14">4-11</strain>
    </source>
</reference>
<dbReference type="Gene3D" id="3.40.50.720">
    <property type="entry name" value="NAD(P)-binding Rossmann-like Domain"/>
    <property type="match status" value="1"/>
</dbReference>
<sequence length="403" mass="45044">MIITKKVMRNVSLTAHPAGCKRYVQQQIAWVKNQAQNGVDARYPKPTAEMLPRRVLVIGGSTGYGLSSRIVAAYTGGADTINVSFEREPAEKKTATPGWYNTMAFEQQAQKDGMKASSVFGDAFSTAIKEETARKIKEELGQVDLVIYSLASPLRNDPVTGETYRSVLKPIGKPFTALSVDLGDDVVKQATIDPATDEQVQDTIKVMGGEDWMLWIDFLLAQNLLATGAMTVAYSYIGPRITYPVYREGTIGKAKEHLENSASALTNKLEAIGGKAFVSVNKALVTRASAVIPVVPLYMALLYQVMKEKHIHEHCTQQIYRLFHSRLYTKDEIPTDQEGRLRVDDWEMLEEVQKEVERRWALQKEGQPLLQGDLDGVMEEYEHIHGFGFPDIDYQADIDPRIV</sequence>
<evidence type="ECO:0000259" key="12">
    <source>
        <dbReference type="Pfam" id="PF12242"/>
    </source>
</evidence>
<dbReference type="GO" id="GO:0004318">
    <property type="term" value="F:enoyl-[acyl-carrier-protein] reductase (NADH) activity"/>
    <property type="evidence" value="ECO:0007669"/>
    <property type="project" value="TreeGrafter"/>
</dbReference>
<feature type="binding site" evidence="9">
    <location>
        <begin position="284"/>
        <end position="286"/>
    </location>
    <ligand>
        <name>NAD(+)</name>
        <dbReference type="ChEBI" id="CHEBI:57540"/>
    </ligand>
</feature>
<evidence type="ECO:0000256" key="6">
    <source>
        <dbReference type="ARBA" id="ARBA00023098"/>
    </source>
</evidence>
<feature type="site" description="Plays an important role in discriminating NADH against NADPH" evidence="9">
    <location>
        <position position="86"/>
    </location>
</feature>
<keyword evidence="14" id="KW-1185">Reference proteome</keyword>
<reference evidence="13 14" key="2">
    <citation type="submission" date="2018-09" db="EMBL/GenBank/DDBJ databases">
        <title>Genome of Sphaerochaeta halotolerans strain 4-11.</title>
        <authorList>
            <person name="Nazina T.N."/>
            <person name="Sokolova D.S."/>
        </authorList>
    </citation>
    <scope>NUCLEOTIDE SEQUENCE [LARGE SCALE GENOMIC DNA]</scope>
    <source>
        <strain evidence="13 14">4-11</strain>
    </source>
</reference>
<keyword evidence="7 9" id="KW-0275">Fatty acid biosynthesis</keyword>
<feature type="domain" description="Enoyl reductase FAD binding" evidence="10">
    <location>
        <begin position="335"/>
        <end position="398"/>
    </location>
</feature>
<evidence type="ECO:0000313" key="13">
    <source>
        <dbReference type="EMBL" id="RFU94046.1"/>
    </source>
</evidence>
<feature type="active site" description="Proton donor" evidence="9">
    <location>
        <position position="246"/>
    </location>
</feature>
<feature type="domain" description="Trans-2-enoyl-CoA reductase-like NAD(P)H binding" evidence="12">
    <location>
        <begin position="2"/>
        <end position="90"/>
    </location>
</feature>
<dbReference type="GO" id="GO:0050343">
    <property type="term" value="F:trans-2-enoyl-CoA reductase (NADH) activity"/>
    <property type="evidence" value="ECO:0007669"/>
    <property type="project" value="UniProtKB-UniRule"/>
</dbReference>
<evidence type="ECO:0000256" key="2">
    <source>
        <dbReference type="ARBA" id="ARBA00022516"/>
    </source>
</evidence>
<evidence type="ECO:0000256" key="5">
    <source>
        <dbReference type="ARBA" id="ARBA00023027"/>
    </source>
</evidence>
<evidence type="ECO:0000256" key="3">
    <source>
        <dbReference type="ARBA" id="ARBA00022832"/>
    </source>
</evidence>
<dbReference type="InterPro" id="IPR024906">
    <property type="entry name" value="Eno_Rdtase_FAD-bd_dom"/>
</dbReference>
<dbReference type="Proteomes" id="UP000264002">
    <property type="component" value="Unassembled WGS sequence"/>
</dbReference>
<feature type="binding site" evidence="9">
    <location>
        <begin position="59"/>
        <end position="64"/>
    </location>
    <ligand>
        <name>NAD(+)</name>
        <dbReference type="ChEBI" id="CHEBI:57540"/>
    </ligand>
</feature>
<keyword evidence="3 9" id="KW-0276">Fatty acid metabolism</keyword>
<keyword evidence="6 9" id="KW-0443">Lipid metabolism</keyword>
<dbReference type="NCBIfam" id="NF043048">
    <property type="entry name" value="EnoyACPredFabV"/>
    <property type="match status" value="1"/>
</dbReference>
<organism evidence="13 14">
    <name type="scientific">Sphaerochaeta halotolerans</name>
    <dbReference type="NCBI Taxonomy" id="2293840"/>
    <lineage>
        <taxon>Bacteria</taxon>
        <taxon>Pseudomonadati</taxon>
        <taxon>Spirochaetota</taxon>
        <taxon>Spirochaetia</taxon>
        <taxon>Spirochaetales</taxon>
        <taxon>Sphaerochaetaceae</taxon>
        <taxon>Sphaerochaeta</taxon>
    </lineage>
</organism>
<feature type="binding site" evidence="9">
    <location>
        <position position="255"/>
    </location>
    <ligand>
        <name>NAD(+)</name>
        <dbReference type="ChEBI" id="CHEBI:57540"/>
    </ligand>
</feature>
<evidence type="ECO:0000256" key="8">
    <source>
        <dbReference type="ARBA" id="ARBA00048302"/>
    </source>
</evidence>
<keyword evidence="5 9" id="KW-0520">NAD</keyword>
<evidence type="ECO:0000256" key="9">
    <source>
        <dbReference type="HAMAP-Rule" id="MF_01838"/>
    </source>
</evidence>
<keyword evidence="4 9" id="KW-0560">Oxidoreductase</keyword>
<gene>
    <name evidence="9" type="primary">fabV</name>
    <name evidence="13" type="ORF">DYP60_11490</name>
</gene>
<dbReference type="PANTHER" id="PTHR37480">
    <property type="entry name" value="ENOYL-[ACYL-CARRIER-PROTEIN] REDUCTASE [NADH]"/>
    <property type="match status" value="1"/>
</dbReference>
<feature type="domain" description="Trans-2-enoyl-CoA reductase catalytic" evidence="11">
    <location>
        <begin position="93"/>
        <end position="328"/>
    </location>
</feature>
<evidence type="ECO:0000259" key="10">
    <source>
        <dbReference type="Pfam" id="PF07055"/>
    </source>
</evidence>
<dbReference type="Pfam" id="PF12241">
    <property type="entry name" value="Enoyl_reductase"/>
    <property type="match status" value="1"/>
</dbReference>
<dbReference type="Pfam" id="PF12242">
    <property type="entry name" value="Eno-Rase_NADH_b"/>
    <property type="match status" value="1"/>
</dbReference>
<proteinExistence type="inferred from homology"/>
<dbReference type="EMBL" id="QUWK01000013">
    <property type="protein sequence ID" value="RFU94046.1"/>
    <property type="molecule type" value="Genomic_DNA"/>
</dbReference>
<dbReference type="AlphaFoldDB" id="A0A372MFH0"/>
<accession>A0A372MFH0</accession>
<feature type="binding site" evidence="9">
    <location>
        <begin position="122"/>
        <end position="123"/>
    </location>
    <ligand>
        <name>NAD(+)</name>
        <dbReference type="ChEBI" id="CHEBI:57540"/>
    </ligand>
</feature>
<comment type="similarity">
    <text evidence="9">Belongs to the TER reductase family.</text>
</comment>
<name>A0A372MFH0_9SPIR</name>
<comment type="caution">
    <text evidence="13">The sequence shown here is derived from an EMBL/GenBank/DDBJ whole genome shotgun (WGS) entry which is preliminary data.</text>
</comment>
<dbReference type="HAMAP" id="MF_01838">
    <property type="entry name" value="FabV_reductase"/>
    <property type="match status" value="1"/>
</dbReference>
<dbReference type="UniPathway" id="UPA00094"/>
<dbReference type="InterPro" id="IPR024910">
    <property type="entry name" value="Enoyl-CoA_Rdtase_cat_dom"/>
</dbReference>
<dbReference type="NCBIfam" id="NF010177">
    <property type="entry name" value="PRK13656.1"/>
    <property type="match status" value="1"/>
</dbReference>
<keyword evidence="2 9" id="KW-0444">Lipid biosynthesis</keyword>
<feature type="binding site" evidence="9">
    <location>
        <position position="236"/>
    </location>
    <ligand>
        <name>substrate</name>
    </ligand>
</feature>
<dbReference type="Pfam" id="PF07055">
    <property type="entry name" value="Eno-Rase_FAD_bd"/>
    <property type="match status" value="1"/>
</dbReference>
<feature type="binding site" evidence="9">
    <location>
        <begin position="150"/>
        <end position="151"/>
    </location>
    <ligand>
        <name>NAD(+)</name>
        <dbReference type="ChEBI" id="CHEBI:57540"/>
    </ligand>
</feature>
<dbReference type="InterPro" id="IPR010758">
    <property type="entry name" value="Trans-2-enoyl-CoA_reductase"/>
</dbReference>
<comment type="subunit">
    <text evidence="1 9">Monomer.</text>
</comment>